<sequence length="250" mass="29713">MVGTYRELLDVYMVANYLNKTPLYEVNPMENKYFVPNENLYLGIKVMQNIDSVKDHLIKRDFFERCRQFLITSCIQIKKRYDFENLLYSNIKMLQKENIKKHTTLLPLMKVVPRILDSENIELLQKIDDQWRKLSSFENSSEMSNNIDEFYFQLSNKKDFNDEFLFVDLCNFVFQILALPHSSAACERIFSKINLIKTKSRNRLITDSINGLILTSQLIQMEGNCVRFQPNKKNLNLIEFLISLRKYLVF</sequence>
<gene>
    <name evidence="2" type="ORF">ABEB36_015310</name>
</gene>
<dbReference type="InterPro" id="IPR012337">
    <property type="entry name" value="RNaseH-like_sf"/>
</dbReference>
<name>A0ABD1E036_HYPHA</name>
<protein>
    <recommendedName>
        <fullName evidence="1">HAT C-terminal dimerisation domain-containing protein</fullName>
    </recommendedName>
</protein>
<dbReference type="AlphaFoldDB" id="A0ABD1E036"/>
<accession>A0ABD1E036</accession>
<dbReference type="Pfam" id="PF05699">
    <property type="entry name" value="Dimer_Tnp_hAT"/>
    <property type="match status" value="1"/>
</dbReference>
<dbReference type="SUPFAM" id="SSF53098">
    <property type="entry name" value="Ribonuclease H-like"/>
    <property type="match status" value="1"/>
</dbReference>
<keyword evidence="3" id="KW-1185">Reference proteome</keyword>
<proteinExistence type="predicted"/>
<dbReference type="Proteomes" id="UP001566132">
    <property type="component" value="Unassembled WGS sequence"/>
</dbReference>
<evidence type="ECO:0000313" key="3">
    <source>
        <dbReference type="Proteomes" id="UP001566132"/>
    </source>
</evidence>
<feature type="domain" description="HAT C-terminal dimerisation" evidence="1">
    <location>
        <begin position="168"/>
        <end position="216"/>
    </location>
</feature>
<comment type="caution">
    <text evidence="2">The sequence shown here is derived from an EMBL/GenBank/DDBJ whole genome shotgun (WGS) entry which is preliminary data.</text>
</comment>
<reference evidence="2 3" key="1">
    <citation type="submission" date="2024-05" db="EMBL/GenBank/DDBJ databases">
        <title>Genetic variation in Jamaican populations of the coffee berry borer (Hypothenemus hampei).</title>
        <authorList>
            <person name="Errbii M."/>
            <person name="Myrie A."/>
        </authorList>
    </citation>
    <scope>NUCLEOTIDE SEQUENCE [LARGE SCALE GENOMIC DNA]</scope>
    <source>
        <strain evidence="2">JA-Hopewell-2020-01-JO</strain>
        <tissue evidence="2">Whole body</tissue>
    </source>
</reference>
<evidence type="ECO:0000259" key="1">
    <source>
        <dbReference type="Pfam" id="PF05699"/>
    </source>
</evidence>
<dbReference type="EMBL" id="JBDJPC010000016">
    <property type="protein sequence ID" value="KAL1487925.1"/>
    <property type="molecule type" value="Genomic_DNA"/>
</dbReference>
<dbReference type="InterPro" id="IPR008906">
    <property type="entry name" value="HATC_C_dom"/>
</dbReference>
<evidence type="ECO:0000313" key="2">
    <source>
        <dbReference type="EMBL" id="KAL1487925.1"/>
    </source>
</evidence>
<organism evidence="2 3">
    <name type="scientific">Hypothenemus hampei</name>
    <name type="common">Coffee berry borer</name>
    <dbReference type="NCBI Taxonomy" id="57062"/>
    <lineage>
        <taxon>Eukaryota</taxon>
        <taxon>Metazoa</taxon>
        <taxon>Ecdysozoa</taxon>
        <taxon>Arthropoda</taxon>
        <taxon>Hexapoda</taxon>
        <taxon>Insecta</taxon>
        <taxon>Pterygota</taxon>
        <taxon>Neoptera</taxon>
        <taxon>Endopterygota</taxon>
        <taxon>Coleoptera</taxon>
        <taxon>Polyphaga</taxon>
        <taxon>Cucujiformia</taxon>
        <taxon>Curculionidae</taxon>
        <taxon>Scolytinae</taxon>
        <taxon>Hypothenemus</taxon>
    </lineage>
</organism>